<feature type="region of interest" description="Disordered" evidence="1">
    <location>
        <begin position="170"/>
        <end position="274"/>
    </location>
</feature>
<feature type="compositionally biased region" description="Polar residues" evidence="1">
    <location>
        <begin position="492"/>
        <end position="508"/>
    </location>
</feature>
<feature type="compositionally biased region" description="Basic and acidic residues" evidence="1">
    <location>
        <begin position="176"/>
        <end position="185"/>
    </location>
</feature>
<dbReference type="InterPro" id="IPR001623">
    <property type="entry name" value="DnaJ_domain"/>
</dbReference>
<dbReference type="PROSITE" id="PS51421">
    <property type="entry name" value="RAS"/>
    <property type="match status" value="1"/>
</dbReference>
<feature type="compositionally biased region" description="Low complexity" evidence="1">
    <location>
        <begin position="247"/>
        <end position="266"/>
    </location>
</feature>
<feature type="compositionally biased region" description="Basic and acidic residues" evidence="1">
    <location>
        <begin position="439"/>
        <end position="452"/>
    </location>
</feature>
<dbReference type="OrthoDB" id="9989112at2759"/>
<dbReference type="SMART" id="SM00173">
    <property type="entry name" value="RAS"/>
    <property type="match status" value="1"/>
</dbReference>
<dbReference type="VEuPathDB" id="ToxoDB:CSUI_004139"/>
<dbReference type="Pfam" id="PF00226">
    <property type="entry name" value="DnaJ"/>
    <property type="match status" value="1"/>
</dbReference>
<protein>
    <submittedName>
        <fullName evidence="3">Ras-associated protein rap1 isoform 1 family protein</fullName>
    </submittedName>
</protein>
<gene>
    <name evidence="3" type="ORF">CSUI_004139</name>
</gene>
<dbReference type="SMART" id="SM00175">
    <property type="entry name" value="RAB"/>
    <property type="match status" value="1"/>
</dbReference>
<feature type="compositionally biased region" description="Basic and acidic residues" evidence="1">
    <location>
        <begin position="404"/>
        <end position="415"/>
    </location>
</feature>
<feature type="domain" description="J" evidence="2">
    <location>
        <begin position="28"/>
        <end position="89"/>
    </location>
</feature>
<dbReference type="EMBL" id="MIGC01001877">
    <property type="protein sequence ID" value="PHJ22019.1"/>
    <property type="molecule type" value="Genomic_DNA"/>
</dbReference>
<dbReference type="PRINTS" id="PR00449">
    <property type="entry name" value="RASTRNSFRMNG"/>
</dbReference>
<dbReference type="Pfam" id="PF00071">
    <property type="entry name" value="Ras"/>
    <property type="match status" value="1"/>
</dbReference>
<evidence type="ECO:0000313" key="4">
    <source>
        <dbReference type="Proteomes" id="UP000221165"/>
    </source>
</evidence>
<dbReference type="AlphaFoldDB" id="A0A2C6KZV4"/>
<feature type="compositionally biased region" description="Low complexity" evidence="1">
    <location>
        <begin position="509"/>
        <end position="531"/>
    </location>
</feature>
<dbReference type="GO" id="GO:0003924">
    <property type="term" value="F:GTPase activity"/>
    <property type="evidence" value="ECO:0007669"/>
    <property type="project" value="InterPro"/>
</dbReference>
<feature type="region of interest" description="Disordered" evidence="1">
    <location>
        <begin position="105"/>
        <end position="149"/>
    </location>
</feature>
<comment type="caution">
    <text evidence="3">The sequence shown here is derived from an EMBL/GenBank/DDBJ whole genome shotgun (WGS) entry which is preliminary data.</text>
</comment>
<dbReference type="CDD" id="cd06257">
    <property type="entry name" value="DnaJ"/>
    <property type="match status" value="1"/>
</dbReference>
<dbReference type="SMART" id="SM00174">
    <property type="entry name" value="RHO"/>
    <property type="match status" value="1"/>
</dbReference>
<accession>A0A2C6KZV4</accession>
<dbReference type="SMART" id="SM00271">
    <property type="entry name" value="DnaJ"/>
    <property type="match status" value="1"/>
</dbReference>
<sequence length="827" mass="88938">MASTPGSQRPSFGTDNAPPGGPPVSNERLYDLLQLPRDASTGTLKKTYRQLALLWHPDKGGDVQRFQALTAAWEVLGNETRRRAYDRTLIRTGSTDGLEAFVKTNGSTSGAVSGFPFPRRRNSTGPEPQPRQQHHQEPHTRSWDGVPTARDGGLRAEFWRVHADFLSGRETGQGYKKTEPGRLHSTDTSGDVGNRGSLFGRRAGGGPTCSSDPLSSLDKNNESAKTRQHKSHSGELHKNSNDQWVRSSAGASSVASSGSFAGSTTGREQHQGRPGLEEALREVLGTENARTPATTDGVQMEMNVRRLGVKQLKQLLTTLDIPHGACIEKTDLLEAFAAAFPSLFPKSGSSEAGSVFSEPDQPPGASSRKESSTHLTTEKSGGDGDQKDAPFHFEGGRNSVRGPGKLEKDHYKGERPTATSPKPAFLPATAGQGRTDVIIPERSRLPPDDKASPRKISQPAESQDRSQPRSSGSGICPPASQASHKEEGPPAVNNTTFRGPHNRNTVPNKFSFLSRLSSSSCSSSESSKGGSFNLDEAPGRVASESSPSAKSRTSKQKGSQYLLGAAMATAWAQQQKQNKLQTEDGASNLEAPCGRTSLEDMLSGEEEIRMKIVAIGPEKTGKSCIIKRYCEGRFVVRNACTIGLDYGVKIVDVGGATARVNFFDFSGRPEFAEVRKAFYDNTDGVLLVFDFSRRETFEELEVWLAEAKASGLQVGLAEERNGKTIAASRLDLPVALLANKADVAYREISSEEASAFASSQGMMYFEVSANNGLNIAESLEALFGKIASRVLSEKKKILTPLFAKDTGESQSAASPPLSGPRRRQAGQ</sequence>
<dbReference type="PROSITE" id="PS51419">
    <property type="entry name" value="RAB"/>
    <property type="match status" value="1"/>
</dbReference>
<dbReference type="PROSITE" id="PS00636">
    <property type="entry name" value="DNAJ_1"/>
    <property type="match status" value="1"/>
</dbReference>
<dbReference type="InterPro" id="IPR027417">
    <property type="entry name" value="P-loop_NTPase"/>
</dbReference>
<dbReference type="InterPro" id="IPR018253">
    <property type="entry name" value="DnaJ_domain_CS"/>
</dbReference>
<dbReference type="SUPFAM" id="SSF46565">
    <property type="entry name" value="Chaperone J-domain"/>
    <property type="match status" value="1"/>
</dbReference>
<dbReference type="RefSeq" id="XP_067923696.1">
    <property type="nucleotide sequence ID" value="XM_068064334.1"/>
</dbReference>
<feature type="region of interest" description="Disordered" evidence="1">
    <location>
        <begin position="1"/>
        <end position="27"/>
    </location>
</feature>
<dbReference type="InterPro" id="IPR050209">
    <property type="entry name" value="Rab_GTPases_membrane_traffic"/>
</dbReference>
<feature type="compositionally biased region" description="Polar residues" evidence="1">
    <location>
        <begin position="1"/>
        <end position="14"/>
    </location>
</feature>
<proteinExistence type="predicted"/>
<evidence type="ECO:0000313" key="3">
    <source>
        <dbReference type="EMBL" id="PHJ22019.1"/>
    </source>
</evidence>
<organism evidence="3 4">
    <name type="scientific">Cystoisospora suis</name>
    <dbReference type="NCBI Taxonomy" id="483139"/>
    <lineage>
        <taxon>Eukaryota</taxon>
        <taxon>Sar</taxon>
        <taxon>Alveolata</taxon>
        <taxon>Apicomplexa</taxon>
        <taxon>Conoidasida</taxon>
        <taxon>Coccidia</taxon>
        <taxon>Eucoccidiorida</taxon>
        <taxon>Eimeriorina</taxon>
        <taxon>Sarcocystidae</taxon>
        <taxon>Cystoisospora</taxon>
    </lineage>
</organism>
<reference evidence="3 4" key="1">
    <citation type="journal article" date="2017" name="Int. J. Parasitol.">
        <title>The genome of the protozoan parasite Cystoisospora suis and a reverse vaccinology approach to identify vaccine candidates.</title>
        <authorList>
            <person name="Palmieri N."/>
            <person name="Shrestha A."/>
            <person name="Ruttkowski B."/>
            <person name="Beck T."/>
            <person name="Vogl C."/>
            <person name="Tomley F."/>
            <person name="Blake D.P."/>
            <person name="Joachim A."/>
        </authorList>
    </citation>
    <scope>NUCLEOTIDE SEQUENCE [LARGE SCALE GENOMIC DNA]</scope>
    <source>
        <strain evidence="3 4">Wien I</strain>
    </source>
</reference>
<feature type="compositionally biased region" description="Polar residues" evidence="1">
    <location>
        <begin position="208"/>
        <end position="218"/>
    </location>
</feature>
<dbReference type="Gene3D" id="3.40.50.300">
    <property type="entry name" value="P-loop containing nucleotide triphosphate hydrolases"/>
    <property type="match status" value="1"/>
</dbReference>
<dbReference type="GO" id="GO:0005525">
    <property type="term" value="F:GTP binding"/>
    <property type="evidence" value="ECO:0007669"/>
    <property type="project" value="InterPro"/>
</dbReference>
<dbReference type="SUPFAM" id="SSF52540">
    <property type="entry name" value="P-loop containing nucleoside triphosphate hydrolases"/>
    <property type="match status" value="1"/>
</dbReference>
<feature type="compositionally biased region" description="Polar residues" evidence="1">
    <location>
        <begin position="543"/>
        <end position="558"/>
    </location>
</feature>
<dbReference type="GeneID" id="94427545"/>
<evidence type="ECO:0000256" key="1">
    <source>
        <dbReference type="SAM" id="MobiDB-lite"/>
    </source>
</evidence>
<dbReference type="PANTHER" id="PTHR47979">
    <property type="entry name" value="DRAB11-RELATED"/>
    <property type="match status" value="1"/>
</dbReference>
<feature type="compositionally biased region" description="Basic and acidic residues" evidence="1">
    <location>
        <begin position="367"/>
        <end position="395"/>
    </location>
</feature>
<dbReference type="InterPro" id="IPR001806">
    <property type="entry name" value="Small_GTPase"/>
</dbReference>
<evidence type="ECO:0000259" key="2">
    <source>
        <dbReference type="PROSITE" id="PS50076"/>
    </source>
</evidence>
<dbReference type="PROSITE" id="PS50076">
    <property type="entry name" value="DNAJ_2"/>
    <property type="match status" value="1"/>
</dbReference>
<feature type="region of interest" description="Disordered" evidence="1">
    <location>
        <begin position="574"/>
        <end position="593"/>
    </location>
</feature>
<name>A0A2C6KZV4_9APIC</name>
<dbReference type="Proteomes" id="UP000221165">
    <property type="component" value="Unassembled WGS sequence"/>
</dbReference>
<keyword evidence="4" id="KW-1185">Reference proteome</keyword>
<feature type="region of interest" description="Disordered" evidence="1">
    <location>
        <begin position="805"/>
        <end position="827"/>
    </location>
</feature>
<dbReference type="Gene3D" id="1.10.287.110">
    <property type="entry name" value="DnaJ domain"/>
    <property type="match status" value="1"/>
</dbReference>
<dbReference type="InterPro" id="IPR036869">
    <property type="entry name" value="J_dom_sf"/>
</dbReference>
<feature type="region of interest" description="Disordered" evidence="1">
    <location>
        <begin position="347"/>
        <end position="558"/>
    </location>
</feature>